<feature type="compositionally biased region" description="Basic and acidic residues" evidence="1">
    <location>
        <begin position="71"/>
        <end position="80"/>
    </location>
</feature>
<name>A0A0A9GL17_ARUDO</name>
<sequence length="110" mass="12755">MTIIKHPTKRNQSKLHHHLEIQTLTSPRTPVGLKGKLQRKSHIPLQNNSRLALQETKPERNLFKRSSHPKNTRENHHDARAQIPIRPRHSPAAVNKDEMSRCSIYLARQA</sequence>
<evidence type="ECO:0000256" key="1">
    <source>
        <dbReference type="SAM" id="MobiDB-lite"/>
    </source>
</evidence>
<proteinExistence type="predicted"/>
<feature type="region of interest" description="Disordered" evidence="1">
    <location>
        <begin position="45"/>
        <end position="96"/>
    </location>
</feature>
<evidence type="ECO:0000313" key="2">
    <source>
        <dbReference type="EMBL" id="JAE25825.1"/>
    </source>
</evidence>
<feature type="region of interest" description="Disordered" evidence="1">
    <location>
        <begin position="1"/>
        <end position="31"/>
    </location>
</feature>
<accession>A0A0A9GL17</accession>
<reference evidence="2" key="2">
    <citation type="journal article" date="2015" name="Data Brief">
        <title>Shoot transcriptome of the giant reed, Arundo donax.</title>
        <authorList>
            <person name="Barrero R.A."/>
            <person name="Guerrero F.D."/>
            <person name="Moolhuijzen P."/>
            <person name="Goolsby J.A."/>
            <person name="Tidwell J."/>
            <person name="Bellgard S.E."/>
            <person name="Bellgard M.I."/>
        </authorList>
    </citation>
    <scope>NUCLEOTIDE SEQUENCE</scope>
    <source>
        <tissue evidence="2">Shoot tissue taken approximately 20 cm above the soil surface</tissue>
    </source>
</reference>
<feature type="compositionally biased region" description="Basic residues" evidence="1">
    <location>
        <begin position="1"/>
        <end position="17"/>
    </location>
</feature>
<reference evidence="2" key="1">
    <citation type="submission" date="2014-09" db="EMBL/GenBank/DDBJ databases">
        <authorList>
            <person name="Magalhaes I.L.F."/>
            <person name="Oliveira U."/>
            <person name="Santos F.R."/>
            <person name="Vidigal T.H.D.A."/>
            <person name="Brescovit A.D."/>
            <person name="Santos A.J."/>
        </authorList>
    </citation>
    <scope>NUCLEOTIDE SEQUENCE</scope>
    <source>
        <tissue evidence="2">Shoot tissue taken approximately 20 cm above the soil surface</tissue>
    </source>
</reference>
<organism evidence="2">
    <name type="scientific">Arundo donax</name>
    <name type="common">Giant reed</name>
    <name type="synonym">Donax arundinaceus</name>
    <dbReference type="NCBI Taxonomy" id="35708"/>
    <lineage>
        <taxon>Eukaryota</taxon>
        <taxon>Viridiplantae</taxon>
        <taxon>Streptophyta</taxon>
        <taxon>Embryophyta</taxon>
        <taxon>Tracheophyta</taxon>
        <taxon>Spermatophyta</taxon>
        <taxon>Magnoliopsida</taxon>
        <taxon>Liliopsida</taxon>
        <taxon>Poales</taxon>
        <taxon>Poaceae</taxon>
        <taxon>PACMAD clade</taxon>
        <taxon>Arundinoideae</taxon>
        <taxon>Arundineae</taxon>
        <taxon>Arundo</taxon>
    </lineage>
</organism>
<dbReference type="EMBL" id="GBRH01172071">
    <property type="protein sequence ID" value="JAE25825.1"/>
    <property type="molecule type" value="Transcribed_RNA"/>
</dbReference>
<protein>
    <submittedName>
        <fullName evidence="2">Uncharacterized protein</fullName>
    </submittedName>
</protein>
<dbReference type="AlphaFoldDB" id="A0A0A9GL17"/>